<evidence type="ECO:0000256" key="4">
    <source>
        <dbReference type="ARBA" id="ARBA00022801"/>
    </source>
</evidence>
<comment type="cofactor">
    <cofactor evidence="1">
        <name>a divalent metal cation</name>
        <dbReference type="ChEBI" id="CHEBI:60240"/>
    </cofactor>
</comment>
<evidence type="ECO:0000313" key="9">
    <source>
        <dbReference type="Proteomes" id="UP001446205"/>
    </source>
</evidence>
<sequence>MTRSMTAFARQEQNGPWGLLSWELRSVNHRHLEISPRLPEELRALEGKVRETIQARLRRGKIDATLRWAPPVAGENTALQVNEDLLQELSRLAGDLADRFEAKAPFSALELLKWPGVLQSPALDNEQLQASALQLLEHTLEELGASRAREGEKLAGLIRERLDAMETVISEVRTRLPQVIADYRRRLEERLGELRRDMDPQRLEQEMVLFATRIDVAEEVDRLGTHINEVRRVLNGRDAVGRRLDFMMQELNREANTLGSKSADTQTTQAAVSLKVLIEQMREQVQNIE</sequence>
<dbReference type="InterPro" id="IPR013551">
    <property type="entry name" value="YicC-like_C"/>
</dbReference>
<dbReference type="Proteomes" id="UP001446205">
    <property type="component" value="Unassembled WGS sequence"/>
</dbReference>
<dbReference type="EMBL" id="JBBPCO010000008">
    <property type="protein sequence ID" value="MEK8089871.1"/>
    <property type="molecule type" value="Genomic_DNA"/>
</dbReference>
<dbReference type="Pfam" id="PF03755">
    <property type="entry name" value="YicC-like_N"/>
    <property type="match status" value="1"/>
</dbReference>
<keyword evidence="2" id="KW-0540">Nuclease</keyword>
<evidence type="ECO:0000256" key="1">
    <source>
        <dbReference type="ARBA" id="ARBA00001968"/>
    </source>
</evidence>
<evidence type="ECO:0000256" key="3">
    <source>
        <dbReference type="ARBA" id="ARBA00022759"/>
    </source>
</evidence>
<evidence type="ECO:0000313" key="8">
    <source>
        <dbReference type="EMBL" id="MEK8089871.1"/>
    </source>
</evidence>
<comment type="caution">
    <text evidence="8">The sequence shown here is derived from an EMBL/GenBank/DDBJ whole genome shotgun (WGS) entry which is preliminary data.</text>
</comment>
<evidence type="ECO:0000256" key="5">
    <source>
        <dbReference type="ARBA" id="ARBA00035648"/>
    </source>
</evidence>
<dbReference type="RefSeq" id="WP_341370929.1">
    <property type="nucleotide sequence ID" value="NZ_JBBPCO010000008.1"/>
</dbReference>
<dbReference type="GO" id="GO:0016787">
    <property type="term" value="F:hydrolase activity"/>
    <property type="evidence" value="ECO:0007669"/>
    <property type="project" value="UniProtKB-KW"/>
</dbReference>
<accession>A0ABU9D8L7</accession>
<gene>
    <name evidence="8" type="ORF">WOB96_08830</name>
</gene>
<name>A0ABU9D8L7_9PROT</name>
<dbReference type="PANTHER" id="PTHR30636">
    <property type="entry name" value="UPF0701 PROTEIN YICC"/>
    <property type="match status" value="1"/>
</dbReference>
<feature type="domain" description="Endoribonuclease YicC-like C-terminal" evidence="7">
    <location>
        <begin position="173"/>
        <end position="289"/>
    </location>
</feature>
<comment type="similarity">
    <text evidence="5">Belongs to the YicC/YloC family.</text>
</comment>
<protein>
    <submittedName>
        <fullName evidence="8">YicC/YloC family endoribonuclease</fullName>
        <ecNumber evidence="8">3.1.-.-</ecNumber>
    </submittedName>
</protein>
<keyword evidence="4 8" id="KW-0378">Hydrolase</keyword>
<evidence type="ECO:0000259" key="7">
    <source>
        <dbReference type="Pfam" id="PF08340"/>
    </source>
</evidence>
<reference evidence="8 9" key="1">
    <citation type="submission" date="2024-04" db="EMBL/GenBank/DDBJ databases">
        <authorList>
            <person name="Abashina T."/>
            <person name="Shaikin A."/>
        </authorList>
    </citation>
    <scope>NUCLEOTIDE SEQUENCE [LARGE SCALE GENOMIC DNA]</scope>
    <source>
        <strain evidence="8 9">AAFK</strain>
    </source>
</reference>
<dbReference type="Pfam" id="PF08340">
    <property type="entry name" value="YicC-like_C"/>
    <property type="match status" value="1"/>
</dbReference>
<dbReference type="InterPro" id="IPR013527">
    <property type="entry name" value="YicC-like_N"/>
</dbReference>
<dbReference type="InterPro" id="IPR005229">
    <property type="entry name" value="YicC/YloC-like"/>
</dbReference>
<feature type="domain" description="Endoribonuclease YicC-like N-terminal" evidence="6">
    <location>
        <begin position="3"/>
        <end position="155"/>
    </location>
</feature>
<evidence type="ECO:0000256" key="2">
    <source>
        <dbReference type="ARBA" id="ARBA00022722"/>
    </source>
</evidence>
<keyword evidence="9" id="KW-1185">Reference proteome</keyword>
<proteinExistence type="inferred from homology"/>
<dbReference type="PANTHER" id="PTHR30636:SF3">
    <property type="entry name" value="UPF0701 PROTEIN YICC"/>
    <property type="match status" value="1"/>
</dbReference>
<dbReference type="NCBIfam" id="TIGR00255">
    <property type="entry name" value="YicC/YloC family endoribonuclease"/>
    <property type="match status" value="1"/>
</dbReference>
<dbReference type="EC" id="3.1.-.-" evidence="8"/>
<organism evidence="8 9">
    <name type="scientific">Thermithiobacillus plumbiphilus</name>
    <dbReference type="NCBI Taxonomy" id="1729899"/>
    <lineage>
        <taxon>Bacteria</taxon>
        <taxon>Pseudomonadati</taxon>
        <taxon>Pseudomonadota</taxon>
        <taxon>Acidithiobacillia</taxon>
        <taxon>Acidithiobacillales</taxon>
        <taxon>Thermithiobacillaceae</taxon>
        <taxon>Thermithiobacillus</taxon>
    </lineage>
</organism>
<evidence type="ECO:0000259" key="6">
    <source>
        <dbReference type="Pfam" id="PF03755"/>
    </source>
</evidence>
<keyword evidence="3" id="KW-0255">Endonuclease</keyword>